<name>A0A2P8GT25_9MICO</name>
<evidence type="ECO:0000313" key="2">
    <source>
        <dbReference type="EMBL" id="PSL37105.1"/>
    </source>
</evidence>
<organism evidence="2 4">
    <name type="scientific">Labedella gwakjiensis</name>
    <dbReference type="NCBI Taxonomy" id="390269"/>
    <lineage>
        <taxon>Bacteria</taxon>
        <taxon>Bacillati</taxon>
        <taxon>Actinomycetota</taxon>
        <taxon>Actinomycetes</taxon>
        <taxon>Micrococcales</taxon>
        <taxon>Microbacteriaceae</taxon>
        <taxon>Labedella</taxon>
    </lineage>
</organism>
<dbReference type="OrthoDB" id="5120462at2"/>
<dbReference type="Proteomes" id="UP000241203">
    <property type="component" value="Unassembled WGS sequence"/>
</dbReference>
<dbReference type="Proteomes" id="UP000268291">
    <property type="component" value="Unassembled WGS sequence"/>
</dbReference>
<evidence type="ECO:0000313" key="4">
    <source>
        <dbReference type="Proteomes" id="UP000241203"/>
    </source>
</evidence>
<protein>
    <submittedName>
        <fullName evidence="2">Uncharacterized protein</fullName>
    </submittedName>
</protein>
<evidence type="ECO:0000256" key="1">
    <source>
        <dbReference type="SAM" id="Phobius"/>
    </source>
</evidence>
<reference evidence="2 4" key="1">
    <citation type="submission" date="2018-03" db="EMBL/GenBank/DDBJ databases">
        <title>Genomic Encyclopedia of Archaeal and Bacterial Type Strains, Phase II (KMG-II): from individual species to whole genera.</title>
        <authorList>
            <person name="Goeker M."/>
        </authorList>
    </citation>
    <scope>NUCLEOTIDE SEQUENCE [LARGE SCALE GENOMIC DNA]</scope>
    <source>
        <strain evidence="2 4">DSM 21548</strain>
    </source>
</reference>
<dbReference type="EMBL" id="PYAU01000001">
    <property type="protein sequence ID" value="PSL37105.1"/>
    <property type="molecule type" value="Genomic_DNA"/>
</dbReference>
<feature type="transmembrane region" description="Helical" evidence="1">
    <location>
        <begin position="67"/>
        <end position="87"/>
    </location>
</feature>
<accession>A0A2P8GT25</accession>
<feature type="transmembrane region" description="Helical" evidence="1">
    <location>
        <begin position="32"/>
        <end position="55"/>
    </location>
</feature>
<evidence type="ECO:0000313" key="5">
    <source>
        <dbReference type="Proteomes" id="UP000268291"/>
    </source>
</evidence>
<dbReference type="EMBL" id="RZGY01000004">
    <property type="protein sequence ID" value="RUQ81992.1"/>
    <property type="molecule type" value="Genomic_DNA"/>
</dbReference>
<reference evidence="3 5" key="2">
    <citation type="submission" date="2018-12" db="EMBL/GenBank/DDBJ databases">
        <authorList>
            <person name="hu s."/>
            <person name="Xu Y."/>
            <person name="Xu B."/>
            <person name="Li F."/>
        </authorList>
    </citation>
    <scope>NUCLEOTIDE SEQUENCE [LARGE SCALE GENOMIC DNA]</scope>
    <source>
        <strain evidence="3 5">KSW2-17</strain>
    </source>
</reference>
<sequence length="247" mass="26558">MSDVFGRHPGDERLDAEVSAALATRVHRRSRLAVWMGRLALAASLLIMVVTIVVVTHEGGGGPLGSTLAIVALVVTAAACALLAATARRTRRLLEASAPEGGVVLGMSAAGINLTHLPLLEWEAVKAIAVAERRRGLAREVTIGLAVSDVDAARARIIDARLIHLVRPFPRRSPVVSRRRRGHSDGKREPGYLSVDIGDLLAPKMIDEVVRRLEDEANRRGLPFHRVEDRRRFADILRPGGSGSGGL</sequence>
<gene>
    <name evidence="2" type="ORF">CLV49_0711</name>
    <name evidence="3" type="ORF">ELQ93_17040</name>
</gene>
<keyword evidence="5" id="KW-1185">Reference proteome</keyword>
<keyword evidence="1" id="KW-0812">Transmembrane</keyword>
<dbReference type="AlphaFoldDB" id="A0A2P8GT25"/>
<dbReference type="RefSeq" id="WP_127054529.1">
    <property type="nucleotide sequence ID" value="NZ_PYAU01000001.1"/>
</dbReference>
<proteinExistence type="predicted"/>
<keyword evidence="1" id="KW-1133">Transmembrane helix</keyword>
<keyword evidence="1" id="KW-0472">Membrane</keyword>
<evidence type="ECO:0000313" key="3">
    <source>
        <dbReference type="EMBL" id="RUQ81992.1"/>
    </source>
</evidence>
<comment type="caution">
    <text evidence="2">The sequence shown here is derived from an EMBL/GenBank/DDBJ whole genome shotgun (WGS) entry which is preliminary data.</text>
</comment>